<evidence type="ECO:0000313" key="2">
    <source>
        <dbReference type="Proteomes" id="UP001367508"/>
    </source>
</evidence>
<dbReference type="AlphaFoldDB" id="A0AAN9LPY8"/>
<accession>A0AAN9LPY8</accession>
<protein>
    <submittedName>
        <fullName evidence="1">Uncharacterized protein</fullName>
    </submittedName>
</protein>
<gene>
    <name evidence="1" type="ORF">VNO77_18566</name>
</gene>
<dbReference type="Proteomes" id="UP001367508">
    <property type="component" value="Unassembled WGS sequence"/>
</dbReference>
<name>A0AAN9LPY8_CANGL</name>
<dbReference type="EMBL" id="JAYMYQ010000004">
    <property type="protein sequence ID" value="KAK7337972.1"/>
    <property type="molecule type" value="Genomic_DNA"/>
</dbReference>
<evidence type="ECO:0000313" key="1">
    <source>
        <dbReference type="EMBL" id="KAK7337972.1"/>
    </source>
</evidence>
<reference evidence="1 2" key="1">
    <citation type="submission" date="2024-01" db="EMBL/GenBank/DDBJ databases">
        <title>The genomes of 5 underutilized Papilionoideae crops provide insights into root nodulation and disease resistanc.</title>
        <authorList>
            <person name="Jiang F."/>
        </authorList>
    </citation>
    <scope>NUCLEOTIDE SEQUENCE [LARGE SCALE GENOMIC DNA]</scope>
    <source>
        <strain evidence="1">LVBAO_FW01</strain>
        <tissue evidence="1">Leaves</tissue>
    </source>
</reference>
<organism evidence="1 2">
    <name type="scientific">Canavalia gladiata</name>
    <name type="common">Sword bean</name>
    <name type="synonym">Dolichos gladiatus</name>
    <dbReference type="NCBI Taxonomy" id="3824"/>
    <lineage>
        <taxon>Eukaryota</taxon>
        <taxon>Viridiplantae</taxon>
        <taxon>Streptophyta</taxon>
        <taxon>Embryophyta</taxon>
        <taxon>Tracheophyta</taxon>
        <taxon>Spermatophyta</taxon>
        <taxon>Magnoliopsida</taxon>
        <taxon>eudicotyledons</taxon>
        <taxon>Gunneridae</taxon>
        <taxon>Pentapetalae</taxon>
        <taxon>rosids</taxon>
        <taxon>fabids</taxon>
        <taxon>Fabales</taxon>
        <taxon>Fabaceae</taxon>
        <taxon>Papilionoideae</taxon>
        <taxon>50 kb inversion clade</taxon>
        <taxon>NPAAA clade</taxon>
        <taxon>indigoferoid/millettioid clade</taxon>
        <taxon>Phaseoleae</taxon>
        <taxon>Canavalia</taxon>
    </lineage>
</organism>
<proteinExistence type="predicted"/>
<comment type="caution">
    <text evidence="1">The sequence shown here is derived from an EMBL/GenBank/DDBJ whole genome shotgun (WGS) entry which is preliminary data.</text>
</comment>
<sequence>MKGIKNVGVSALPNTYLLPPTHFALPIMQIYNTRQNSSIVLINNRPHQRIFPIPESSSSSYFAHSCRIILINVFCPFLNRPHQHILPIPGISHQLAVLFIPIASHLFGLW</sequence>
<keyword evidence="2" id="KW-1185">Reference proteome</keyword>